<gene>
    <name evidence="3" type="ORF">FYJ69_00255</name>
</gene>
<evidence type="ECO:0000256" key="1">
    <source>
        <dbReference type="SAM" id="Phobius"/>
    </source>
</evidence>
<dbReference type="PANTHER" id="PTHR36834">
    <property type="entry name" value="MEMBRANE PROTEIN-RELATED"/>
    <property type="match status" value="1"/>
</dbReference>
<comment type="caution">
    <text evidence="3">The sequence shown here is derived from an EMBL/GenBank/DDBJ whole genome shotgun (WGS) entry which is preliminary data.</text>
</comment>
<protein>
    <submittedName>
        <fullName evidence="3">VanZ family protein</fullName>
    </submittedName>
</protein>
<accession>A0A6N7X7C4</accession>
<name>A0A6N7X7C4_9ACTN</name>
<dbReference type="EMBL" id="VUND01000001">
    <property type="protein sequence ID" value="MST59344.1"/>
    <property type="molecule type" value="Genomic_DNA"/>
</dbReference>
<dbReference type="InterPro" id="IPR053150">
    <property type="entry name" value="Teicoplanin_resist-assoc"/>
</dbReference>
<keyword evidence="1" id="KW-1133">Transmembrane helix</keyword>
<dbReference type="RefSeq" id="WP_154539057.1">
    <property type="nucleotide sequence ID" value="NZ_JAQXWW010000168.1"/>
</dbReference>
<proteinExistence type="predicted"/>
<reference evidence="3 4" key="1">
    <citation type="submission" date="2019-08" db="EMBL/GenBank/DDBJ databases">
        <title>In-depth cultivation of the pig gut microbiome towards novel bacterial diversity and tailored functional studies.</title>
        <authorList>
            <person name="Wylensek D."/>
            <person name="Hitch T.C.A."/>
            <person name="Clavel T."/>
        </authorList>
    </citation>
    <scope>NUCLEOTIDE SEQUENCE [LARGE SCALE GENOMIC DNA]</scope>
    <source>
        <strain evidence="3 4">WB01_CNA04</strain>
    </source>
</reference>
<evidence type="ECO:0000259" key="2">
    <source>
        <dbReference type="Pfam" id="PF04892"/>
    </source>
</evidence>
<feature type="transmembrane region" description="Helical" evidence="1">
    <location>
        <begin position="6"/>
        <end position="22"/>
    </location>
</feature>
<evidence type="ECO:0000313" key="3">
    <source>
        <dbReference type="EMBL" id="MST59344.1"/>
    </source>
</evidence>
<feature type="transmembrane region" description="Helical" evidence="1">
    <location>
        <begin position="83"/>
        <end position="101"/>
    </location>
</feature>
<keyword evidence="1" id="KW-0472">Membrane</keyword>
<feature type="transmembrane region" description="Helical" evidence="1">
    <location>
        <begin position="34"/>
        <end position="55"/>
    </location>
</feature>
<dbReference type="Pfam" id="PF04892">
    <property type="entry name" value="VanZ"/>
    <property type="match status" value="1"/>
</dbReference>
<feature type="domain" description="VanZ-like" evidence="2">
    <location>
        <begin position="37"/>
        <end position="159"/>
    </location>
</feature>
<dbReference type="InterPro" id="IPR006976">
    <property type="entry name" value="VanZ-like"/>
</dbReference>
<feature type="transmembrane region" description="Helical" evidence="1">
    <location>
        <begin position="113"/>
        <end position="136"/>
    </location>
</feature>
<dbReference type="Proteomes" id="UP000434342">
    <property type="component" value="Unassembled WGS sequence"/>
</dbReference>
<keyword evidence="1" id="KW-0812">Transmembrane</keyword>
<organism evidence="3 4">
    <name type="scientific">Parafannyhessea umbonata</name>
    <dbReference type="NCBI Taxonomy" id="604330"/>
    <lineage>
        <taxon>Bacteria</taxon>
        <taxon>Bacillati</taxon>
        <taxon>Actinomycetota</taxon>
        <taxon>Coriobacteriia</taxon>
        <taxon>Coriobacteriales</taxon>
        <taxon>Atopobiaceae</taxon>
        <taxon>Parafannyhessea</taxon>
    </lineage>
</organism>
<evidence type="ECO:0000313" key="4">
    <source>
        <dbReference type="Proteomes" id="UP000434342"/>
    </source>
</evidence>
<feature type="transmembrane region" description="Helical" evidence="1">
    <location>
        <begin position="142"/>
        <end position="163"/>
    </location>
</feature>
<dbReference type="AlphaFoldDB" id="A0A6N7X7C4"/>
<dbReference type="PANTHER" id="PTHR36834:SF1">
    <property type="entry name" value="INTEGRAL MEMBRANE PROTEIN"/>
    <property type="match status" value="1"/>
</dbReference>
<sequence length="176" mass="19940">MAILADFVVLGVLYFAVFFRRWRRKGGRSLLVNTLMYVYIAFVLYFTLVPILFSIPNLFDHTYAYGPINLIPFADVLYGRGDYWRQVVLNVIMTIPFGFLLPIVRKRTTLGKAVLMTMLMSICIEVLQLFSVAFRATDITDVITNTLGGLLGYVTYLLVARLLPPASTPAKKDARD</sequence>